<dbReference type="Pfam" id="PF18924">
    <property type="entry name" value="DUF5674"/>
    <property type="match status" value="1"/>
</dbReference>
<protein>
    <submittedName>
        <fullName evidence="1">Uncharacterized protein</fullName>
    </submittedName>
</protein>
<dbReference type="Proteomes" id="UP000183758">
    <property type="component" value="Unassembled WGS sequence"/>
</dbReference>
<name>A0A1J5HMN5_9BACT</name>
<sequence>MKLIDKPTSKQELKKMNVTLLGGLVKAVVDIKKEIIIIDAAMHADEERYLLDLGSNQDDLWGINFYPNLAGDDFIEFDSMINLRPRMNNFSRSVDDENIRNKIKAIVNKLIKK</sequence>
<evidence type="ECO:0000313" key="2">
    <source>
        <dbReference type="Proteomes" id="UP000183758"/>
    </source>
</evidence>
<gene>
    <name evidence="1" type="ORF">AUK04_00705</name>
</gene>
<dbReference type="EMBL" id="MNZM01000016">
    <property type="protein sequence ID" value="OIP86393.1"/>
    <property type="molecule type" value="Genomic_DNA"/>
</dbReference>
<reference evidence="1 2" key="1">
    <citation type="journal article" date="2016" name="Environ. Microbiol.">
        <title>Genomic resolution of a cold subsurface aquifer community provides metabolic insights for novel microbes adapted to high CO concentrations.</title>
        <authorList>
            <person name="Probst A.J."/>
            <person name="Castelle C.J."/>
            <person name="Singh A."/>
            <person name="Brown C.T."/>
            <person name="Anantharaman K."/>
            <person name="Sharon I."/>
            <person name="Hug L.A."/>
            <person name="Burstein D."/>
            <person name="Emerson J.B."/>
            <person name="Thomas B.C."/>
            <person name="Banfield J.F."/>
        </authorList>
    </citation>
    <scope>NUCLEOTIDE SEQUENCE [LARGE SCALE GENOMIC DNA]</scope>
    <source>
        <strain evidence="1">CG2_30_33_16</strain>
    </source>
</reference>
<accession>A0A1J5HMN5</accession>
<dbReference type="InterPro" id="IPR043731">
    <property type="entry name" value="DUF5674"/>
</dbReference>
<comment type="caution">
    <text evidence="1">The sequence shown here is derived from an EMBL/GenBank/DDBJ whole genome shotgun (WGS) entry which is preliminary data.</text>
</comment>
<dbReference type="AlphaFoldDB" id="A0A1J5HMN5"/>
<proteinExistence type="predicted"/>
<organism evidence="1 2">
    <name type="scientific">Candidatus Roizmanbacteria bacterium CG2_30_33_16</name>
    <dbReference type="NCBI Taxonomy" id="1805340"/>
    <lineage>
        <taxon>Bacteria</taxon>
        <taxon>Candidatus Roizmaniibacteriota</taxon>
    </lineage>
</organism>
<evidence type="ECO:0000313" key="1">
    <source>
        <dbReference type="EMBL" id="OIP86393.1"/>
    </source>
</evidence>